<feature type="domain" description="Origin recognition complex subunit 3 N-terminal" evidence="7">
    <location>
        <begin position="5"/>
        <end position="397"/>
    </location>
</feature>
<keyword evidence="5" id="KW-0539">Nucleus</keyword>
<evidence type="ECO:0008006" key="11">
    <source>
        <dbReference type="Google" id="ProtNLM"/>
    </source>
</evidence>
<evidence type="ECO:0000256" key="5">
    <source>
        <dbReference type="ARBA" id="ARBA00023242"/>
    </source>
</evidence>
<dbReference type="GO" id="GO:0031261">
    <property type="term" value="C:DNA replication preinitiation complex"/>
    <property type="evidence" value="ECO:0007669"/>
    <property type="project" value="TreeGrafter"/>
</dbReference>
<evidence type="ECO:0000256" key="1">
    <source>
        <dbReference type="ARBA" id="ARBA00004123"/>
    </source>
</evidence>
<feature type="compositionally biased region" description="Acidic residues" evidence="6">
    <location>
        <begin position="178"/>
        <end position="209"/>
    </location>
</feature>
<evidence type="ECO:0000256" key="2">
    <source>
        <dbReference type="ARBA" id="ARBA00010977"/>
    </source>
</evidence>
<evidence type="ECO:0000256" key="4">
    <source>
        <dbReference type="ARBA" id="ARBA00023125"/>
    </source>
</evidence>
<evidence type="ECO:0000256" key="6">
    <source>
        <dbReference type="SAM" id="MobiDB-lite"/>
    </source>
</evidence>
<comment type="subcellular location">
    <subcellularLocation>
        <location evidence="1">Nucleus</location>
    </subcellularLocation>
</comment>
<comment type="similarity">
    <text evidence="2">Belongs to the ORC3 family.</text>
</comment>
<evidence type="ECO:0000259" key="8">
    <source>
        <dbReference type="Pfam" id="PF18137"/>
    </source>
</evidence>
<keyword evidence="3" id="KW-0235">DNA replication</keyword>
<feature type="domain" description="Origin recognition complex subunit 3 winged helix C-terminal" evidence="8">
    <location>
        <begin position="622"/>
        <end position="762"/>
    </location>
</feature>
<dbReference type="PANTHER" id="PTHR12748">
    <property type="entry name" value="ORIGIN RECOGNITION COMPLEX SUBUNIT 3"/>
    <property type="match status" value="1"/>
</dbReference>
<dbReference type="InterPro" id="IPR040855">
    <property type="entry name" value="ORC_WH_C"/>
</dbReference>
<dbReference type="EMBL" id="CAKXYY010000018">
    <property type="protein sequence ID" value="CAH2354739.1"/>
    <property type="molecule type" value="Genomic_DNA"/>
</dbReference>
<comment type="caution">
    <text evidence="9">The sequence shown here is derived from an EMBL/GenBank/DDBJ whole genome shotgun (WGS) entry which is preliminary data.</text>
</comment>
<dbReference type="InterPro" id="IPR020795">
    <property type="entry name" value="ORC3"/>
</dbReference>
<gene>
    <name evidence="9" type="ORF">CLIB1423_18S02608</name>
</gene>
<evidence type="ECO:0000313" key="9">
    <source>
        <dbReference type="EMBL" id="CAH2354739.1"/>
    </source>
</evidence>
<sequence>MKRDVDSQSTHYWLKRPKKSSLKASSYPHKVHHEAAPQTCPDCPLSILIGGAEPTEHVKLRYDLLQSTWNVQQQKIEKILQNANIELFDNLVKFISTSQRLDSTITRGKLPVGFLQLGSNVANNLRIFKEFGQYLRESQEESDLDYRIVNLSSRTCANIKATIREIVKQVTEDNVKEGEDEEDEEEDEEEEEEDDDDEDDQEKAEEDDENGTKAEKTTKKYHGKISYDFDIIHEWCEEYFAGEGKNASTTNLRIVIVIQDSDALPNQLLNQVLKLIHSYSKLIPMKLIVGLSSINSNISTWLNNNLSNELRIGIKGSLFRTVDNKMLGHSICNDLFLRYSSEEEDTHEISLDSLMLSPDLISTILNRFQNSNNSIDSLVSSFKLSYMVYFYQSPLVSLLSPKFNGKFLHLYTDLLRKLPSFKRCIEIKLDQSEGDEDKEKTHQEIVDLLTQDGPLMDVFHESVKKSKLEKLMLINTMNVLYHLQDRKKFKNFKEKIDIYQLIATRQIFSSFYLTNLFNSISMITTEQIRFLTEELPTKIGNIVDTNFEQYQNDIRKLENGSDRREKFLKYTKRYLKIYLAHKQLPLYEVFTILGGSVQPAKMEVLEEKSKNLIIDLLRPELRAILEMGLEDSRSYLSNDLIQEELGSPISLRDPQPIITKLFQVYKDAPVNINIYDFYCAFRQTFEKHRDMTYLIDSITNDNIGSLSPLVADLEEIRDGKDTKDEQWNKISFAWFLQGCFELIQMGIVKEKPKGDYLEKVIWKGV</sequence>
<dbReference type="OrthoDB" id="10265211at2759"/>
<dbReference type="Pfam" id="PF07034">
    <property type="entry name" value="ORC3_N"/>
    <property type="match status" value="1"/>
</dbReference>
<evidence type="ECO:0000313" key="10">
    <source>
        <dbReference type="Proteomes" id="UP000837801"/>
    </source>
</evidence>
<dbReference type="GO" id="GO:0006270">
    <property type="term" value="P:DNA replication initiation"/>
    <property type="evidence" value="ECO:0007669"/>
    <property type="project" value="TreeGrafter"/>
</dbReference>
<evidence type="ECO:0000256" key="3">
    <source>
        <dbReference type="ARBA" id="ARBA00022705"/>
    </source>
</evidence>
<proteinExistence type="inferred from homology"/>
<dbReference type="Proteomes" id="UP000837801">
    <property type="component" value="Unassembled WGS sequence"/>
</dbReference>
<dbReference type="GO" id="GO:0005656">
    <property type="term" value="C:nuclear pre-replicative complex"/>
    <property type="evidence" value="ECO:0007669"/>
    <property type="project" value="TreeGrafter"/>
</dbReference>
<dbReference type="InterPro" id="IPR045667">
    <property type="entry name" value="ORC3_N"/>
</dbReference>
<protein>
    <recommendedName>
        <fullName evidence="11">Origin recognition complex subunit 3</fullName>
    </recommendedName>
</protein>
<dbReference type="Pfam" id="PF18137">
    <property type="entry name" value="WHD_ORC"/>
    <property type="match status" value="1"/>
</dbReference>
<keyword evidence="10" id="KW-1185">Reference proteome</keyword>
<dbReference type="GO" id="GO:0005664">
    <property type="term" value="C:nuclear origin of replication recognition complex"/>
    <property type="evidence" value="ECO:0007669"/>
    <property type="project" value="InterPro"/>
</dbReference>
<feature type="region of interest" description="Disordered" evidence="6">
    <location>
        <begin position="171"/>
        <end position="216"/>
    </location>
</feature>
<dbReference type="GO" id="GO:0003688">
    <property type="term" value="F:DNA replication origin binding"/>
    <property type="evidence" value="ECO:0007669"/>
    <property type="project" value="TreeGrafter"/>
</dbReference>
<evidence type="ECO:0000259" key="7">
    <source>
        <dbReference type="Pfam" id="PF07034"/>
    </source>
</evidence>
<name>A0A9P0W084_9ASCO</name>
<reference evidence="9" key="1">
    <citation type="submission" date="2022-03" db="EMBL/GenBank/DDBJ databases">
        <authorList>
            <person name="Legras J.-L."/>
            <person name="Devillers H."/>
            <person name="Grondin C."/>
        </authorList>
    </citation>
    <scope>NUCLEOTIDE SEQUENCE</scope>
    <source>
        <strain evidence="9">CLIB 1423</strain>
    </source>
</reference>
<organism evidence="9 10">
    <name type="scientific">[Candida] railenensis</name>
    <dbReference type="NCBI Taxonomy" id="45579"/>
    <lineage>
        <taxon>Eukaryota</taxon>
        <taxon>Fungi</taxon>
        <taxon>Dikarya</taxon>
        <taxon>Ascomycota</taxon>
        <taxon>Saccharomycotina</taxon>
        <taxon>Pichiomycetes</taxon>
        <taxon>Debaryomycetaceae</taxon>
        <taxon>Kurtzmaniella</taxon>
    </lineage>
</organism>
<dbReference type="PANTHER" id="PTHR12748:SF0">
    <property type="entry name" value="ORIGIN RECOGNITION COMPLEX SUBUNIT 3"/>
    <property type="match status" value="1"/>
</dbReference>
<keyword evidence="4" id="KW-0238">DNA-binding</keyword>
<dbReference type="AlphaFoldDB" id="A0A9P0W084"/>
<accession>A0A9P0W084</accession>
<dbReference type="CDD" id="cd20704">
    <property type="entry name" value="Orc3"/>
    <property type="match status" value="1"/>
</dbReference>